<evidence type="ECO:0000256" key="2">
    <source>
        <dbReference type="ARBA" id="ARBA00023125"/>
    </source>
</evidence>
<evidence type="ECO:0000256" key="1">
    <source>
        <dbReference type="ARBA" id="ARBA00023015"/>
    </source>
</evidence>
<keyword evidence="3" id="KW-0804">Transcription</keyword>
<evidence type="ECO:0000256" key="5">
    <source>
        <dbReference type="SAM" id="MobiDB-lite"/>
    </source>
</evidence>
<reference evidence="7" key="1">
    <citation type="submission" date="2020-10" db="EMBL/GenBank/DDBJ databases">
        <authorList>
            <person name="Han B."/>
            <person name="Lu T."/>
            <person name="Zhao Q."/>
            <person name="Huang X."/>
            <person name="Zhao Y."/>
        </authorList>
    </citation>
    <scope>NUCLEOTIDE SEQUENCE</scope>
</reference>
<dbReference type="Proteomes" id="UP000604825">
    <property type="component" value="Unassembled WGS sequence"/>
</dbReference>
<accession>A0A811RAE0</accession>
<evidence type="ECO:0000313" key="7">
    <source>
        <dbReference type="EMBL" id="CAD6267010.1"/>
    </source>
</evidence>
<dbReference type="PANTHER" id="PTHR31744">
    <property type="entry name" value="PROTEIN CUP-SHAPED COTYLEDON 2-RELATED"/>
    <property type="match status" value="1"/>
</dbReference>
<proteinExistence type="predicted"/>
<dbReference type="PROSITE" id="PS51005">
    <property type="entry name" value="NAC"/>
    <property type="match status" value="1"/>
</dbReference>
<feature type="region of interest" description="Disordered" evidence="5">
    <location>
        <begin position="191"/>
        <end position="221"/>
    </location>
</feature>
<dbReference type="AlphaFoldDB" id="A0A811RAE0"/>
<dbReference type="GO" id="GO:0006355">
    <property type="term" value="P:regulation of DNA-templated transcription"/>
    <property type="evidence" value="ECO:0007669"/>
    <property type="project" value="InterPro"/>
</dbReference>
<keyword evidence="8" id="KW-1185">Reference proteome</keyword>
<evidence type="ECO:0000259" key="6">
    <source>
        <dbReference type="PROSITE" id="PS51005"/>
    </source>
</evidence>
<dbReference type="GO" id="GO:0003677">
    <property type="term" value="F:DNA binding"/>
    <property type="evidence" value="ECO:0007669"/>
    <property type="project" value="UniProtKB-KW"/>
</dbReference>
<evidence type="ECO:0000313" key="8">
    <source>
        <dbReference type="Proteomes" id="UP000604825"/>
    </source>
</evidence>
<gene>
    <name evidence="7" type="ORF">NCGR_LOCUS50315</name>
</gene>
<protein>
    <recommendedName>
        <fullName evidence="6">NAC domain-containing protein</fullName>
    </recommendedName>
</protein>
<feature type="domain" description="NAC" evidence="6">
    <location>
        <begin position="13"/>
        <end position="188"/>
    </location>
</feature>
<dbReference type="SUPFAM" id="SSF101941">
    <property type="entry name" value="NAC domain"/>
    <property type="match status" value="1"/>
</dbReference>
<dbReference type="InterPro" id="IPR003441">
    <property type="entry name" value="NAC-dom"/>
</dbReference>
<dbReference type="OrthoDB" id="744205at2759"/>
<dbReference type="Gene3D" id="2.170.150.80">
    <property type="entry name" value="NAC domain"/>
    <property type="match status" value="1"/>
</dbReference>
<dbReference type="EMBL" id="CAJGYO010000014">
    <property type="protein sequence ID" value="CAD6267010.1"/>
    <property type="molecule type" value="Genomic_DNA"/>
</dbReference>
<evidence type="ECO:0000256" key="4">
    <source>
        <dbReference type="ARBA" id="ARBA00023242"/>
    </source>
</evidence>
<dbReference type="Pfam" id="PF02365">
    <property type="entry name" value="NAM"/>
    <property type="match status" value="1"/>
</dbReference>
<name>A0A811RAE0_9POAL</name>
<keyword evidence="4" id="KW-0539">Nucleus</keyword>
<sequence length="343" mass="37235">MSMSFLSMVEAELPPGFRFHPRDDELICDYLAPKLGGKVGFSGRRPPMVDVDLNKVEPWISRAKKKDPSKENWMASPGFEPETFIAASVGPREWYFFSLKDRKYATGQRTNRATVSGYWKATGKDRVVARRGALVGMRKTLVFYQGRAPKGRKTEWVMHEYRMEPALDQSYSSNSKDEDWVLCRVICKKKLAGGGGSSKASRSLTSSGGRETVPTTSPPLPPLMDTTLAQLQAAMNTTGAGAIQQVPCFSSFNNIASNGNGNGNSAAAAAQSCYLPMATGGSHGMSYLDHGLLPELGGCFDPLNSDKKLLKAVLSQFGGDVVPSLQHEMAAATATSSTWMSHF</sequence>
<organism evidence="7 8">
    <name type="scientific">Miscanthus lutarioriparius</name>
    <dbReference type="NCBI Taxonomy" id="422564"/>
    <lineage>
        <taxon>Eukaryota</taxon>
        <taxon>Viridiplantae</taxon>
        <taxon>Streptophyta</taxon>
        <taxon>Embryophyta</taxon>
        <taxon>Tracheophyta</taxon>
        <taxon>Spermatophyta</taxon>
        <taxon>Magnoliopsida</taxon>
        <taxon>Liliopsida</taxon>
        <taxon>Poales</taxon>
        <taxon>Poaceae</taxon>
        <taxon>PACMAD clade</taxon>
        <taxon>Panicoideae</taxon>
        <taxon>Andropogonodae</taxon>
        <taxon>Andropogoneae</taxon>
        <taxon>Saccharinae</taxon>
        <taxon>Miscanthus</taxon>
    </lineage>
</organism>
<dbReference type="PANTHER" id="PTHR31744:SF217">
    <property type="entry name" value="OS12G0610600 PROTEIN"/>
    <property type="match status" value="1"/>
</dbReference>
<comment type="caution">
    <text evidence="7">The sequence shown here is derived from an EMBL/GenBank/DDBJ whole genome shotgun (WGS) entry which is preliminary data.</text>
</comment>
<dbReference type="InterPro" id="IPR036093">
    <property type="entry name" value="NAC_dom_sf"/>
</dbReference>
<keyword evidence="2" id="KW-0238">DNA-binding</keyword>
<keyword evidence="1" id="KW-0805">Transcription regulation</keyword>
<evidence type="ECO:0000256" key="3">
    <source>
        <dbReference type="ARBA" id="ARBA00023163"/>
    </source>
</evidence>